<dbReference type="Proteomes" id="UP000327157">
    <property type="component" value="Chromosome 1"/>
</dbReference>
<reference evidence="9" key="2">
    <citation type="submission" date="2019-10" db="EMBL/GenBank/DDBJ databases">
        <title>A de novo genome assembly of a pear dwarfing rootstock.</title>
        <authorList>
            <person name="Wang F."/>
            <person name="Wang J."/>
            <person name="Li S."/>
            <person name="Zhang Y."/>
            <person name="Fang M."/>
            <person name="Ma L."/>
            <person name="Zhao Y."/>
            <person name="Jiang S."/>
        </authorList>
    </citation>
    <scope>NUCLEOTIDE SEQUENCE [LARGE SCALE GENOMIC DNA]</scope>
</reference>
<keyword evidence="9" id="KW-1185">Reference proteome</keyword>
<dbReference type="AlphaFoldDB" id="A0A5N5F345"/>
<keyword evidence="5" id="KW-0539">Nucleus</keyword>
<dbReference type="CDD" id="cd10017">
    <property type="entry name" value="B3_DNA"/>
    <property type="match status" value="1"/>
</dbReference>
<accession>A0A5N5F345</accession>
<gene>
    <name evidence="8" type="ORF">D8674_000419</name>
</gene>
<dbReference type="Gene3D" id="2.40.330.10">
    <property type="entry name" value="DNA-binding pseudobarrel domain"/>
    <property type="match status" value="1"/>
</dbReference>
<dbReference type="PANTHER" id="PTHR31541:SF28">
    <property type="entry name" value="TF-B3 DOMAIN-CONTAINING PROTEIN"/>
    <property type="match status" value="1"/>
</dbReference>
<dbReference type="SUPFAM" id="SSF101936">
    <property type="entry name" value="DNA-binding pseudobarrel domain"/>
    <property type="match status" value="1"/>
</dbReference>
<comment type="subcellular location">
    <subcellularLocation>
        <location evidence="1">Nucleus</location>
    </subcellularLocation>
</comment>
<reference evidence="8 9" key="1">
    <citation type="submission" date="2019-09" db="EMBL/GenBank/DDBJ databases">
        <authorList>
            <person name="Ou C."/>
        </authorList>
    </citation>
    <scope>NUCLEOTIDE SEQUENCE [LARGE SCALE GENOMIC DNA]</scope>
    <source>
        <strain evidence="8">S2</strain>
        <tissue evidence="8">Leaf</tissue>
    </source>
</reference>
<feature type="domain" description="TF-B3" evidence="7">
    <location>
        <begin position="149"/>
        <end position="257"/>
    </location>
</feature>
<dbReference type="InterPro" id="IPR015300">
    <property type="entry name" value="DNA-bd_pseudobarrel_sf"/>
</dbReference>
<evidence type="ECO:0000256" key="3">
    <source>
        <dbReference type="ARBA" id="ARBA00023125"/>
    </source>
</evidence>
<evidence type="ECO:0000256" key="1">
    <source>
        <dbReference type="ARBA" id="ARBA00004123"/>
    </source>
</evidence>
<reference evidence="8 9" key="3">
    <citation type="submission" date="2019-11" db="EMBL/GenBank/DDBJ databases">
        <title>A de novo genome assembly of a pear dwarfing rootstock.</title>
        <authorList>
            <person name="Wang F."/>
            <person name="Wang J."/>
            <person name="Li S."/>
            <person name="Zhang Y."/>
            <person name="Fang M."/>
            <person name="Ma L."/>
            <person name="Zhao Y."/>
            <person name="Jiang S."/>
        </authorList>
    </citation>
    <scope>NUCLEOTIDE SEQUENCE [LARGE SCALE GENOMIC DNA]</scope>
    <source>
        <strain evidence="8">S2</strain>
        <tissue evidence="8">Leaf</tissue>
    </source>
</reference>
<keyword evidence="3" id="KW-0238">DNA-binding</keyword>
<dbReference type="SMART" id="SM01019">
    <property type="entry name" value="B3"/>
    <property type="match status" value="1"/>
</dbReference>
<protein>
    <recommendedName>
        <fullName evidence="7">TF-B3 domain-containing protein</fullName>
    </recommendedName>
</protein>
<keyword evidence="2" id="KW-0805">Transcription regulation</keyword>
<evidence type="ECO:0000256" key="6">
    <source>
        <dbReference type="SAM" id="MobiDB-lite"/>
    </source>
</evidence>
<evidence type="ECO:0000256" key="2">
    <source>
        <dbReference type="ARBA" id="ARBA00023015"/>
    </source>
</evidence>
<evidence type="ECO:0000259" key="7">
    <source>
        <dbReference type="SMART" id="SM01019"/>
    </source>
</evidence>
<keyword evidence="4" id="KW-0804">Transcription</keyword>
<evidence type="ECO:0000313" key="8">
    <source>
        <dbReference type="EMBL" id="KAB2597499.1"/>
    </source>
</evidence>
<evidence type="ECO:0000313" key="9">
    <source>
        <dbReference type="Proteomes" id="UP000327157"/>
    </source>
</evidence>
<evidence type="ECO:0000256" key="5">
    <source>
        <dbReference type="ARBA" id="ARBA00023242"/>
    </source>
</evidence>
<sequence>MISGERYTSVMVDQYCEDPSHEDKEMATTTEGANLLLYLKRKLLSAETGRKLEYMKDKVLSQNGLYSYAGTKRKAPRIEVDEAPLPQGAISGPSAPQEAIEGASARGRRLPGEPQLQVIQGLFYGNYAPPDLPPVPNLRPLIQVHSKPFEKQLTSSDVRDDQSRLSMCKEDVKNHIFPLLKDDEDPNQGIPVTTYDMGGNEYPMVFKTWVSKTHVLTGGWKSFCHDRGLVEKIDFVTVWVFRNAVNGSLCFAINSRRFPAVSEAMKKRRRQN</sequence>
<feature type="region of interest" description="Disordered" evidence="6">
    <location>
        <begin position="84"/>
        <end position="109"/>
    </location>
</feature>
<name>A0A5N5F345_9ROSA</name>
<organism evidence="8 9">
    <name type="scientific">Pyrus ussuriensis x Pyrus communis</name>
    <dbReference type="NCBI Taxonomy" id="2448454"/>
    <lineage>
        <taxon>Eukaryota</taxon>
        <taxon>Viridiplantae</taxon>
        <taxon>Streptophyta</taxon>
        <taxon>Embryophyta</taxon>
        <taxon>Tracheophyta</taxon>
        <taxon>Spermatophyta</taxon>
        <taxon>Magnoliopsida</taxon>
        <taxon>eudicotyledons</taxon>
        <taxon>Gunneridae</taxon>
        <taxon>Pentapetalae</taxon>
        <taxon>rosids</taxon>
        <taxon>fabids</taxon>
        <taxon>Rosales</taxon>
        <taxon>Rosaceae</taxon>
        <taxon>Amygdaloideae</taxon>
        <taxon>Maleae</taxon>
        <taxon>Pyrus</taxon>
    </lineage>
</organism>
<dbReference type="GO" id="GO:0003677">
    <property type="term" value="F:DNA binding"/>
    <property type="evidence" value="ECO:0007669"/>
    <property type="project" value="UniProtKB-KW"/>
</dbReference>
<dbReference type="InterPro" id="IPR005508">
    <property type="entry name" value="At2g31720-like"/>
</dbReference>
<dbReference type="GO" id="GO:0005634">
    <property type="term" value="C:nucleus"/>
    <property type="evidence" value="ECO:0007669"/>
    <property type="project" value="UniProtKB-SubCell"/>
</dbReference>
<dbReference type="PANTHER" id="PTHR31541">
    <property type="entry name" value="B3 DOMAIN PLANT PROTEIN-RELATED"/>
    <property type="match status" value="1"/>
</dbReference>
<dbReference type="EMBL" id="SMOL01000768">
    <property type="protein sequence ID" value="KAB2597499.1"/>
    <property type="molecule type" value="Genomic_DNA"/>
</dbReference>
<dbReference type="OrthoDB" id="668173at2759"/>
<dbReference type="InterPro" id="IPR003340">
    <property type="entry name" value="B3_DNA-bd"/>
</dbReference>
<proteinExistence type="predicted"/>
<comment type="caution">
    <text evidence="8">The sequence shown here is derived from an EMBL/GenBank/DDBJ whole genome shotgun (WGS) entry which is preliminary data.</text>
</comment>
<dbReference type="Pfam" id="PF02362">
    <property type="entry name" value="B3"/>
    <property type="match status" value="1"/>
</dbReference>
<evidence type="ECO:0000256" key="4">
    <source>
        <dbReference type="ARBA" id="ARBA00023163"/>
    </source>
</evidence>